<keyword evidence="2 8" id="KW-0813">Transport</keyword>
<name>A0ABS9V3B9_9BACT</name>
<evidence type="ECO:0000256" key="6">
    <source>
        <dbReference type="ARBA" id="ARBA00023136"/>
    </source>
</evidence>
<keyword evidence="11" id="KW-1185">Reference proteome</keyword>
<sequence>MLISLLCFVSLNLDTATYQHSLQDTVELHAIDVYASPLEKFSHGQTLHTIDSRDLADFQGQAFAEVLQQRTGLFLRQYGPGMLASLTMRGTSAGHNAVFWNGLPVNSPSLGQADFSIIPVGGFDQATIHYGSAGALYGTDAIGGAVHLNSRNQFNQGHQTRINTTLGSFGRWNQLVAYEFSNKNFSTRTRAYRNYTKNNFKFNNLARAGSPEERQRHAAVEQFGAMQDLAWNLSKKQQLSTSIWYNFSDRQIQPVMGSNDRDQQVDRNFRAVVDYNQFSSNLIWNIKSGVVLDEIDFNGSLSQTVQYLLSTDVDWTVSEKLQSKSGIRHNHVRGNLSSYQATDDRTELYQAINIRPISDLAISINLRQMIYDGTLAPFTPSAGAEWTFRKGEHNKISTHTAVSRSFKIPTLNDRFWVPGGNPDIEPEKSISSEIGLKQELEKNGFQLSNQINIYSMWVDNWIIWLPRGSFWSPENIREVRNQGIEYFGAASKTYGNVKVSLSATYNYTLATILNNISSNDRSQGNQLPLTPKHKAQGNIRIAYQSTEAMINGHWVGERYVNTDNISAVAPYGLLDLGINHKLKLFSTINATLGLQVNNLTNSDYQVLRLRAMPGRNYQININVNL</sequence>
<evidence type="ECO:0000256" key="4">
    <source>
        <dbReference type="ARBA" id="ARBA00022692"/>
    </source>
</evidence>
<dbReference type="Pfam" id="PF07715">
    <property type="entry name" value="Plug"/>
    <property type="match status" value="1"/>
</dbReference>
<protein>
    <submittedName>
        <fullName evidence="10">TonB-dependent receptor plug domain-containing protein</fullName>
    </submittedName>
</protein>
<proteinExistence type="inferred from homology"/>
<dbReference type="InterPro" id="IPR036942">
    <property type="entry name" value="Beta-barrel_TonB_sf"/>
</dbReference>
<evidence type="ECO:0000256" key="3">
    <source>
        <dbReference type="ARBA" id="ARBA00022452"/>
    </source>
</evidence>
<dbReference type="RefSeq" id="WP_241348833.1">
    <property type="nucleotide sequence ID" value="NZ_JAKZGP010000038.1"/>
</dbReference>
<dbReference type="InterPro" id="IPR039426">
    <property type="entry name" value="TonB-dep_rcpt-like"/>
</dbReference>
<dbReference type="Proteomes" id="UP001165489">
    <property type="component" value="Unassembled WGS sequence"/>
</dbReference>
<evidence type="ECO:0000313" key="11">
    <source>
        <dbReference type="Proteomes" id="UP001165489"/>
    </source>
</evidence>
<dbReference type="PROSITE" id="PS52016">
    <property type="entry name" value="TONB_DEPENDENT_REC_3"/>
    <property type="match status" value="1"/>
</dbReference>
<evidence type="ECO:0000256" key="8">
    <source>
        <dbReference type="PROSITE-ProRule" id="PRU01360"/>
    </source>
</evidence>
<evidence type="ECO:0000259" key="9">
    <source>
        <dbReference type="Pfam" id="PF07715"/>
    </source>
</evidence>
<evidence type="ECO:0000256" key="2">
    <source>
        <dbReference type="ARBA" id="ARBA00022448"/>
    </source>
</evidence>
<comment type="subcellular location">
    <subcellularLocation>
        <location evidence="1 8">Cell outer membrane</location>
        <topology evidence="1 8">Multi-pass membrane protein</topology>
    </subcellularLocation>
</comment>
<dbReference type="InterPro" id="IPR012910">
    <property type="entry name" value="Plug_dom"/>
</dbReference>
<reference evidence="10" key="1">
    <citation type="submission" date="2022-03" db="EMBL/GenBank/DDBJ databases">
        <title>De novo assembled genomes of Belliella spp. (Cyclobacteriaceae) strains.</title>
        <authorList>
            <person name="Szabo A."/>
            <person name="Korponai K."/>
            <person name="Felfoldi T."/>
        </authorList>
    </citation>
    <scope>NUCLEOTIDE SEQUENCE</scope>
    <source>
        <strain evidence="10">DSM 111904</strain>
    </source>
</reference>
<keyword evidence="3 8" id="KW-1134">Transmembrane beta strand</keyword>
<accession>A0ABS9V3B9</accession>
<evidence type="ECO:0000256" key="7">
    <source>
        <dbReference type="ARBA" id="ARBA00023237"/>
    </source>
</evidence>
<evidence type="ECO:0000313" key="10">
    <source>
        <dbReference type="EMBL" id="MCH7410468.1"/>
    </source>
</evidence>
<feature type="domain" description="TonB-dependent receptor plug" evidence="9">
    <location>
        <begin position="44"/>
        <end position="145"/>
    </location>
</feature>
<keyword evidence="4 8" id="KW-0812">Transmembrane</keyword>
<dbReference type="InterPro" id="IPR037066">
    <property type="entry name" value="Plug_dom_sf"/>
</dbReference>
<keyword evidence="10" id="KW-0675">Receptor</keyword>
<keyword evidence="6 8" id="KW-0472">Membrane</keyword>
<dbReference type="PANTHER" id="PTHR30069:SF29">
    <property type="entry name" value="HEMOGLOBIN AND HEMOGLOBIN-HAPTOGLOBIN-BINDING PROTEIN 1-RELATED"/>
    <property type="match status" value="1"/>
</dbReference>
<evidence type="ECO:0000256" key="5">
    <source>
        <dbReference type="ARBA" id="ARBA00022729"/>
    </source>
</evidence>
<organism evidence="10 11">
    <name type="scientific">Belliella filtrata</name>
    <dbReference type="NCBI Taxonomy" id="2923435"/>
    <lineage>
        <taxon>Bacteria</taxon>
        <taxon>Pseudomonadati</taxon>
        <taxon>Bacteroidota</taxon>
        <taxon>Cytophagia</taxon>
        <taxon>Cytophagales</taxon>
        <taxon>Cyclobacteriaceae</taxon>
        <taxon>Belliella</taxon>
    </lineage>
</organism>
<comment type="similarity">
    <text evidence="8">Belongs to the TonB-dependent receptor family.</text>
</comment>
<gene>
    <name evidence="10" type="ORF">MM239_13760</name>
</gene>
<evidence type="ECO:0000256" key="1">
    <source>
        <dbReference type="ARBA" id="ARBA00004571"/>
    </source>
</evidence>
<keyword evidence="7 8" id="KW-0998">Cell outer membrane</keyword>
<comment type="caution">
    <text evidence="10">The sequence shown here is derived from an EMBL/GenBank/DDBJ whole genome shotgun (WGS) entry which is preliminary data.</text>
</comment>
<keyword evidence="5" id="KW-0732">Signal</keyword>
<dbReference type="PANTHER" id="PTHR30069">
    <property type="entry name" value="TONB-DEPENDENT OUTER MEMBRANE RECEPTOR"/>
    <property type="match status" value="1"/>
</dbReference>
<dbReference type="Gene3D" id="2.40.170.20">
    <property type="entry name" value="TonB-dependent receptor, beta-barrel domain"/>
    <property type="match status" value="1"/>
</dbReference>
<dbReference type="Gene3D" id="2.170.130.10">
    <property type="entry name" value="TonB-dependent receptor, plug domain"/>
    <property type="match status" value="1"/>
</dbReference>
<dbReference type="EMBL" id="JAKZGP010000038">
    <property type="protein sequence ID" value="MCH7410468.1"/>
    <property type="molecule type" value="Genomic_DNA"/>
</dbReference>
<dbReference type="SUPFAM" id="SSF56935">
    <property type="entry name" value="Porins"/>
    <property type="match status" value="1"/>
</dbReference>